<dbReference type="AlphaFoldDB" id="A0A9P8VRQ9"/>
<dbReference type="Proteomes" id="UP000777438">
    <property type="component" value="Unassembled WGS sequence"/>
</dbReference>
<dbReference type="EMBL" id="JAGPYM010000045">
    <property type="protein sequence ID" value="KAH6873606.1"/>
    <property type="molecule type" value="Genomic_DNA"/>
</dbReference>
<feature type="region of interest" description="Disordered" evidence="1">
    <location>
        <begin position="137"/>
        <end position="160"/>
    </location>
</feature>
<sequence length="219" mass="24801">MKREDLFTKLHGQYNTYPSPIQDPDAFHHDIFEISHKADSAAEFHHLARDRKQQRLRELNDALESASFEIIANPRLISTPQWQHAVQLFRTKSLDSLVRYFASYLPTDHPRYRHVERNGPGNAVAPAVTFSFSEPSLKRFPSQESRSPIGRGEEMMQPGNNMSIMPGSGALETEECENEAISNKGVHPEKSLLAKQLTKQVEFASSHSQSGRHVHCQGI</sequence>
<reference evidence="2 3" key="1">
    <citation type="journal article" date="2021" name="Nat. Commun.">
        <title>Genetic determinants of endophytism in the Arabidopsis root mycobiome.</title>
        <authorList>
            <person name="Mesny F."/>
            <person name="Miyauchi S."/>
            <person name="Thiergart T."/>
            <person name="Pickel B."/>
            <person name="Atanasova L."/>
            <person name="Karlsson M."/>
            <person name="Huettel B."/>
            <person name="Barry K.W."/>
            <person name="Haridas S."/>
            <person name="Chen C."/>
            <person name="Bauer D."/>
            <person name="Andreopoulos W."/>
            <person name="Pangilinan J."/>
            <person name="LaButti K."/>
            <person name="Riley R."/>
            <person name="Lipzen A."/>
            <person name="Clum A."/>
            <person name="Drula E."/>
            <person name="Henrissat B."/>
            <person name="Kohler A."/>
            <person name="Grigoriev I.V."/>
            <person name="Martin F.M."/>
            <person name="Hacquard S."/>
        </authorList>
    </citation>
    <scope>NUCLEOTIDE SEQUENCE [LARGE SCALE GENOMIC DNA]</scope>
    <source>
        <strain evidence="2 3">MPI-CAGE-CH-0241</strain>
    </source>
</reference>
<feature type="non-terminal residue" evidence="2">
    <location>
        <position position="219"/>
    </location>
</feature>
<evidence type="ECO:0000313" key="3">
    <source>
        <dbReference type="Proteomes" id="UP000777438"/>
    </source>
</evidence>
<name>A0A9P8VRQ9_9HYPO</name>
<accession>A0A9P8VRQ9</accession>
<keyword evidence="3" id="KW-1185">Reference proteome</keyword>
<proteinExistence type="predicted"/>
<protein>
    <submittedName>
        <fullName evidence="2">Uncharacterized protein</fullName>
    </submittedName>
</protein>
<comment type="caution">
    <text evidence="2">The sequence shown here is derived from an EMBL/GenBank/DDBJ whole genome shotgun (WGS) entry which is preliminary data.</text>
</comment>
<evidence type="ECO:0000256" key="1">
    <source>
        <dbReference type="SAM" id="MobiDB-lite"/>
    </source>
</evidence>
<organism evidence="2 3">
    <name type="scientific">Thelonectria olida</name>
    <dbReference type="NCBI Taxonomy" id="1576542"/>
    <lineage>
        <taxon>Eukaryota</taxon>
        <taxon>Fungi</taxon>
        <taxon>Dikarya</taxon>
        <taxon>Ascomycota</taxon>
        <taxon>Pezizomycotina</taxon>
        <taxon>Sordariomycetes</taxon>
        <taxon>Hypocreomycetidae</taxon>
        <taxon>Hypocreales</taxon>
        <taxon>Nectriaceae</taxon>
        <taxon>Thelonectria</taxon>
    </lineage>
</organism>
<gene>
    <name evidence="2" type="ORF">B0T10DRAFT_499648</name>
</gene>
<evidence type="ECO:0000313" key="2">
    <source>
        <dbReference type="EMBL" id="KAH6873606.1"/>
    </source>
</evidence>
<dbReference type="OrthoDB" id="4366798at2759"/>